<dbReference type="OrthoDB" id="2126185at2759"/>
<keyword evidence="4" id="KW-0472">Membrane</keyword>
<dbReference type="AlphaFoldDB" id="A0A6A6BJ74"/>
<comment type="subcellular location">
    <subcellularLocation>
        <location evidence="1">Nucleus</location>
    </subcellularLocation>
</comment>
<protein>
    <recommendedName>
        <fullName evidence="5">Rhodanese domain-containing protein</fullName>
    </recommendedName>
</protein>
<evidence type="ECO:0000256" key="3">
    <source>
        <dbReference type="SAM" id="MobiDB-lite"/>
    </source>
</evidence>
<feature type="compositionally biased region" description="Basic and acidic residues" evidence="3">
    <location>
        <begin position="457"/>
        <end position="468"/>
    </location>
</feature>
<feature type="transmembrane region" description="Helical" evidence="4">
    <location>
        <begin position="217"/>
        <end position="237"/>
    </location>
</feature>
<dbReference type="GO" id="GO:0006355">
    <property type="term" value="P:regulation of DNA-templated transcription"/>
    <property type="evidence" value="ECO:0007669"/>
    <property type="project" value="InterPro"/>
</dbReference>
<evidence type="ECO:0000256" key="2">
    <source>
        <dbReference type="ARBA" id="ARBA00023242"/>
    </source>
</evidence>
<feature type="transmembrane region" description="Helical" evidence="4">
    <location>
        <begin position="61"/>
        <end position="80"/>
    </location>
</feature>
<dbReference type="Proteomes" id="UP000799438">
    <property type="component" value="Unassembled WGS sequence"/>
</dbReference>
<dbReference type="InterPro" id="IPR000637">
    <property type="entry name" value="HMGI/Y_DNA-bd_CS"/>
</dbReference>
<evidence type="ECO:0000256" key="4">
    <source>
        <dbReference type="SAM" id="Phobius"/>
    </source>
</evidence>
<dbReference type="GeneID" id="54301571"/>
<dbReference type="PROSITE" id="PS50206">
    <property type="entry name" value="RHODANESE_3"/>
    <property type="match status" value="1"/>
</dbReference>
<keyword evidence="2" id="KW-0539">Nucleus</keyword>
<evidence type="ECO:0000256" key="1">
    <source>
        <dbReference type="ARBA" id="ARBA00004123"/>
    </source>
</evidence>
<feature type="transmembrane region" description="Helical" evidence="4">
    <location>
        <begin position="140"/>
        <end position="160"/>
    </location>
</feature>
<dbReference type="GO" id="GO:0005634">
    <property type="term" value="C:nucleus"/>
    <property type="evidence" value="ECO:0007669"/>
    <property type="project" value="UniProtKB-SubCell"/>
</dbReference>
<feature type="compositionally biased region" description="Low complexity" evidence="3">
    <location>
        <begin position="434"/>
        <end position="451"/>
    </location>
</feature>
<keyword evidence="7" id="KW-1185">Reference proteome</keyword>
<dbReference type="PROSITE" id="PS00354">
    <property type="entry name" value="HMGI_Y"/>
    <property type="match status" value="1"/>
</dbReference>
<feature type="compositionally biased region" description="Basic residues" evidence="3">
    <location>
        <begin position="389"/>
        <end position="399"/>
    </location>
</feature>
<name>A0A6A6BJ74_9PEZI</name>
<evidence type="ECO:0000259" key="5">
    <source>
        <dbReference type="PROSITE" id="PS50206"/>
    </source>
</evidence>
<keyword evidence="4" id="KW-0812">Transmembrane</keyword>
<feature type="domain" description="Rhodanese" evidence="5">
    <location>
        <begin position="68"/>
        <end position="99"/>
    </location>
</feature>
<feature type="compositionally biased region" description="Basic and acidic residues" evidence="3">
    <location>
        <begin position="488"/>
        <end position="498"/>
    </location>
</feature>
<accession>A0A6A6BJ74</accession>
<feature type="transmembrane region" description="Helical" evidence="4">
    <location>
        <begin position="285"/>
        <end position="307"/>
    </location>
</feature>
<organism evidence="6 7">
    <name type="scientific">Aplosporella prunicola CBS 121167</name>
    <dbReference type="NCBI Taxonomy" id="1176127"/>
    <lineage>
        <taxon>Eukaryota</taxon>
        <taxon>Fungi</taxon>
        <taxon>Dikarya</taxon>
        <taxon>Ascomycota</taxon>
        <taxon>Pezizomycotina</taxon>
        <taxon>Dothideomycetes</taxon>
        <taxon>Dothideomycetes incertae sedis</taxon>
        <taxon>Botryosphaeriales</taxon>
        <taxon>Aplosporellaceae</taxon>
        <taxon>Aplosporella</taxon>
    </lineage>
</organism>
<gene>
    <name evidence="6" type="ORF">K452DRAFT_317531</name>
</gene>
<dbReference type="RefSeq" id="XP_033399087.1">
    <property type="nucleotide sequence ID" value="XM_033544075.1"/>
</dbReference>
<feature type="region of interest" description="Disordered" evidence="3">
    <location>
        <begin position="388"/>
        <end position="498"/>
    </location>
</feature>
<dbReference type="InterPro" id="IPR001763">
    <property type="entry name" value="Rhodanese-like_dom"/>
</dbReference>
<evidence type="ECO:0000313" key="6">
    <source>
        <dbReference type="EMBL" id="KAF2143375.1"/>
    </source>
</evidence>
<reference evidence="6" key="1">
    <citation type="journal article" date="2020" name="Stud. Mycol.">
        <title>101 Dothideomycetes genomes: a test case for predicting lifestyles and emergence of pathogens.</title>
        <authorList>
            <person name="Haridas S."/>
            <person name="Albert R."/>
            <person name="Binder M."/>
            <person name="Bloem J."/>
            <person name="Labutti K."/>
            <person name="Salamov A."/>
            <person name="Andreopoulos B."/>
            <person name="Baker S."/>
            <person name="Barry K."/>
            <person name="Bills G."/>
            <person name="Bluhm B."/>
            <person name="Cannon C."/>
            <person name="Castanera R."/>
            <person name="Culley D."/>
            <person name="Daum C."/>
            <person name="Ezra D."/>
            <person name="Gonzalez J."/>
            <person name="Henrissat B."/>
            <person name="Kuo A."/>
            <person name="Liang C."/>
            <person name="Lipzen A."/>
            <person name="Lutzoni F."/>
            <person name="Magnuson J."/>
            <person name="Mondo S."/>
            <person name="Nolan M."/>
            <person name="Ohm R."/>
            <person name="Pangilinan J."/>
            <person name="Park H.-J."/>
            <person name="Ramirez L."/>
            <person name="Alfaro M."/>
            <person name="Sun H."/>
            <person name="Tritt A."/>
            <person name="Yoshinaga Y."/>
            <person name="Zwiers L.-H."/>
            <person name="Turgeon B."/>
            <person name="Goodwin S."/>
            <person name="Spatafora J."/>
            <person name="Crous P."/>
            <person name="Grigoriev I."/>
        </authorList>
    </citation>
    <scope>NUCLEOTIDE SEQUENCE</scope>
    <source>
        <strain evidence="6">CBS 121167</strain>
    </source>
</reference>
<proteinExistence type="predicted"/>
<feature type="transmembrane region" description="Helical" evidence="4">
    <location>
        <begin position="172"/>
        <end position="197"/>
    </location>
</feature>
<feature type="transmembrane region" description="Helical" evidence="4">
    <location>
        <begin position="244"/>
        <end position="265"/>
    </location>
</feature>
<feature type="transmembrane region" description="Helical" evidence="4">
    <location>
        <begin position="16"/>
        <end position="37"/>
    </location>
</feature>
<dbReference type="EMBL" id="ML995482">
    <property type="protein sequence ID" value="KAF2143375.1"/>
    <property type="molecule type" value="Genomic_DNA"/>
</dbReference>
<evidence type="ECO:0000313" key="7">
    <source>
        <dbReference type="Proteomes" id="UP000799438"/>
    </source>
</evidence>
<keyword evidence="4" id="KW-1133">Transmembrane helix</keyword>
<sequence length="533" mass="58315">MAPVESDYFSSNHLPLLLLFGKFVIVDLCLVQVITFCKRASKALPPSQTTRVRSETRQKNVSTFAWLAVASLLVTGYQAVRALVYSYDAWAQEHGETTPGALWDGWYAGDDDMTWQLGKWWRDTDLIKEFAQPAMGTSKGLWWTQQLLVARLAFAAFLGIEGHRRDISKKTIVSLLMLVQLSGLSIAQSLFFILLLLTPVPARPAQSQSHARWSPHPAVYIVSVFCSAACVLAMPTLASNGLGLIALAGDFTAQLFLATAVRFVPKSWGKEHSDVSSAHEASASIYRGIALVSFGLFLRRTFWAALLNSGDTYQRRFNFVWTTHVKQQRPILEKLFTASVRILGAVHEDPVVSNIGWDVLLSGFALCTWAAVRGLDVTEMLKSITPWSTKKHRANHKRVAFSPDVKREKSETPASETPAPSAGKRGRGRPKKNAAPATASAAAPATPAPSTGRVLRRRTELETPRKDESDLEDAPYVPPPSTAAEVASTEREEERNDDLADDAEAAALAWGLSLVGGLGLMSSAVMGAELRSR</sequence>